<keyword evidence="1" id="KW-0472">Membrane</keyword>
<organism evidence="2 3">
    <name type="scientific">Colletotrichum nymphaeae SA-01</name>
    <dbReference type="NCBI Taxonomy" id="1460502"/>
    <lineage>
        <taxon>Eukaryota</taxon>
        <taxon>Fungi</taxon>
        <taxon>Dikarya</taxon>
        <taxon>Ascomycota</taxon>
        <taxon>Pezizomycotina</taxon>
        <taxon>Sordariomycetes</taxon>
        <taxon>Hypocreomycetidae</taxon>
        <taxon>Glomerellales</taxon>
        <taxon>Glomerellaceae</taxon>
        <taxon>Colletotrichum</taxon>
        <taxon>Colletotrichum acutatum species complex</taxon>
    </lineage>
</organism>
<evidence type="ECO:0000313" key="2">
    <source>
        <dbReference type="EMBL" id="KXH26707.1"/>
    </source>
</evidence>
<evidence type="ECO:0000313" key="3">
    <source>
        <dbReference type="Proteomes" id="UP000070054"/>
    </source>
</evidence>
<sequence>MVLAENLKAMGSGDIAATIVRFVCHLALSDPPGSAQVFFSNTQGGHWKRRSRRVPPWELGSAWEEDWTWWTEISTPIPYLHAQMHVAQQSSSSSINNSIPRQEQQLAGGLEPGGGDGGRAKLDAMACLSVPAWHGMAWHELLLVLLLLLSLLRILLLRLFSLESASLKPCIGSLFQPSHSPLLRYLSTLFTPVILVLLDTTSQVPSTLEPSSLNQPSFLSPHRGQLLLLLAARAGPGSSPKSSCPDPASTFLRVDGRTLRY</sequence>
<dbReference type="EMBL" id="JEMN01001810">
    <property type="protein sequence ID" value="KXH26707.1"/>
    <property type="molecule type" value="Genomic_DNA"/>
</dbReference>
<reference evidence="2 3" key="1">
    <citation type="submission" date="2014-02" db="EMBL/GenBank/DDBJ databases">
        <title>The genome sequence of Colletotrichum nymphaeae SA-01.</title>
        <authorList>
            <person name="Baroncelli R."/>
            <person name="Thon M.R."/>
        </authorList>
    </citation>
    <scope>NUCLEOTIDE SEQUENCE [LARGE SCALE GENOMIC DNA]</scope>
    <source>
        <strain evidence="2 3">SA-01</strain>
    </source>
</reference>
<evidence type="ECO:0000256" key="1">
    <source>
        <dbReference type="SAM" id="Phobius"/>
    </source>
</evidence>
<feature type="transmembrane region" description="Helical" evidence="1">
    <location>
        <begin position="141"/>
        <end position="162"/>
    </location>
</feature>
<gene>
    <name evidence="2" type="ORF">CNYM01_13546</name>
</gene>
<accession>A0A135RTD8</accession>
<keyword evidence="1" id="KW-0812">Transmembrane</keyword>
<keyword evidence="3" id="KW-1185">Reference proteome</keyword>
<protein>
    <submittedName>
        <fullName evidence="2">Uncharacterized protein</fullName>
    </submittedName>
</protein>
<proteinExistence type="predicted"/>
<dbReference type="OrthoDB" id="10662192at2759"/>
<dbReference type="Proteomes" id="UP000070054">
    <property type="component" value="Unassembled WGS sequence"/>
</dbReference>
<dbReference type="AlphaFoldDB" id="A0A135RTD8"/>
<name>A0A135RTD8_9PEZI</name>
<comment type="caution">
    <text evidence="2">The sequence shown here is derived from an EMBL/GenBank/DDBJ whole genome shotgun (WGS) entry which is preliminary data.</text>
</comment>
<keyword evidence="1" id="KW-1133">Transmembrane helix</keyword>